<dbReference type="Proteomes" id="UP001153365">
    <property type="component" value="Unassembled WGS sequence"/>
</dbReference>
<proteinExistence type="predicted"/>
<comment type="caution">
    <text evidence="3">The sequence shown here is derived from an EMBL/GenBank/DDBJ whole genome shotgun (WGS) entry which is preliminary data.</text>
</comment>
<feature type="chain" id="PRO_5043908665" evidence="2">
    <location>
        <begin position="24"/>
        <end position="103"/>
    </location>
</feature>
<feature type="signal peptide" evidence="2">
    <location>
        <begin position="1"/>
        <end position="23"/>
    </location>
</feature>
<keyword evidence="4" id="KW-1185">Reference proteome</keyword>
<evidence type="ECO:0000256" key="2">
    <source>
        <dbReference type="SAM" id="SignalP"/>
    </source>
</evidence>
<reference evidence="3" key="1">
    <citation type="submission" date="2022-06" db="EMBL/GenBank/DDBJ databases">
        <authorList>
            <consortium name="SYNGENTA / RWTH Aachen University"/>
        </authorList>
    </citation>
    <scope>NUCLEOTIDE SEQUENCE</scope>
</reference>
<dbReference type="EMBL" id="CALTRL010000624">
    <property type="protein sequence ID" value="CAH7668960.1"/>
    <property type="molecule type" value="Genomic_DNA"/>
</dbReference>
<accession>A0AAV0AMW2</accession>
<keyword evidence="2" id="KW-0732">Signal</keyword>
<sequence>MGLGRGRQGWLGLGSALLGHVLGRWGRPAGRAGPQAGGQVGMAGAAGVAPKLTTSYEERDNTSKSGASLKLPSGMAYNRTEKKRDTGHLCSLVAGKEMEVINT</sequence>
<evidence type="ECO:0000313" key="3">
    <source>
        <dbReference type="EMBL" id="CAH7668960.1"/>
    </source>
</evidence>
<gene>
    <name evidence="3" type="ORF">PPACK8108_LOCUS3510</name>
</gene>
<dbReference type="AlphaFoldDB" id="A0AAV0AMW2"/>
<evidence type="ECO:0000256" key="1">
    <source>
        <dbReference type="SAM" id="MobiDB-lite"/>
    </source>
</evidence>
<evidence type="ECO:0000313" key="4">
    <source>
        <dbReference type="Proteomes" id="UP001153365"/>
    </source>
</evidence>
<feature type="region of interest" description="Disordered" evidence="1">
    <location>
        <begin position="51"/>
        <end position="82"/>
    </location>
</feature>
<organism evidence="3 4">
    <name type="scientific">Phakopsora pachyrhizi</name>
    <name type="common">Asian soybean rust disease fungus</name>
    <dbReference type="NCBI Taxonomy" id="170000"/>
    <lineage>
        <taxon>Eukaryota</taxon>
        <taxon>Fungi</taxon>
        <taxon>Dikarya</taxon>
        <taxon>Basidiomycota</taxon>
        <taxon>Pucciniomycotina</taxon>
        <taxon>Pucciniomycetes</taxon>
        <taxon>Pucciniales</taxon>
        <taxon>Phakopsoraceae</taxon>
        <taxon>Phakopsora</taxon>
    </lineage>
</organism>
<name>A0AAV0AMW2_PHAPC</name>
<protein>
    <submittedName>
        <fullName evidence="3">Uncharacterized protein</fullName>
    </submittedName>
</protein>